<evidence type="ECO:0000256" key="1">
    <source>
        <dbReference type="SAM" id="Phobius"/>
    </source>
</evidence>
<reference evidence="2 3" key="1">
    <citation type="submission" date="2019-06" db="EMBL/GenBank/DDBJ databases">
        <title>Sequencing the genomes of 1000 actinobacteria strains.</title>
        <authorList>
            <person name="Klenk H.-P."/>
        </authorList>
    </citation>
    <scope>NUCLEOTIDE SEQUENCE [LARGE SCALE GENOMIC DNA]</scope>
    <source>
        <strain evidence="2 3">DSM 24617</strain>
    </source>
</reference>
<proteinExistence type="predicted"/>
<feature type="transmembrane region" description="Helical" evidence="1">
    <location>
        <begin position="6"/>
        <end position="28"/>
    </location>
</feature>
<dbReference type="Proteomes" id="UP000318336">
    <property type="component" value="Unassembled WGS sequence"/>
</dbReference>
<keyword evidence="1" id="KW-0812">Transmembrane</keyword>
<evidence type="ECO:0000313" key="3">
    <source>
        <dbReference type="Proteomes" id="UP000318336"/>
    </source>
</evidence>
<accession>A0A542XAZ0</accession>
<keyword evidence="1" id="KW-0472">Membrane</keyword>
<protein>
    <recommendedName>
        <fullName evidence="4">SdpI/YhfL family protein</fullName>
    </recommendedName>
</protein>
<comment type="caution">
    <text evidence="2">The sequence shown here is derived from an EMBL/GenBank/DDBJ whole genome shotgun (WGS) entry which is preliminary data.</text>
</comment>
<sequence>MLARMSVAAVFLLVAFGAMLVVSVLMGLTAHRGQVCTPGDGYDVPDRVRQDPELRARANDEVGRAAVLAGLLSLAPMVFAGWLLLRPGDHEVSTGVLAACAAYGLFVAVVGRLPFERMKRW</sequence>
<name>A0A542XAZ0_9MICO</name>
<feature type="transmembrane region" description="Helical" evidence="1">
    <location>
        <begin position="65"/>
        <end position="84"/>
    </location>
</feature>
<evidence type="ECO:0008006" key="4">
    <source>
        <dbReference type="Google" id="ProtNLM"/>
    </source>
</evidence>
<keyword evidence="1" id="KW-1133">Transmembrane helix</keyword>
<gene>
    <name evidence="2" type="ORF">FB554_1124</name>
</gene>
<organism evidence="2 3">
    <name type="scientific">Barrientosiimonas humi</name>
    <dbReference type="NCBI Taxonomy" id="999931"/>
    <lineage>
        <taxon>Bacteria</taxon>
        <taxon>Bacillati</taxon>
        <taxon>Actinomycetota</taxon>
        <taxon>Actinomycetes</taxon>
        <taxon>Micrococcales</taxon>
        <taxon>Dermacoccaceae</taxon>
        <taxon>Barrientosiimonas</taxon>
    </lineage>
</organism>
<dbReference type="EMBL" id="VFOK01000001">
    <property type="protein sequence ID" value="TQL32991.1"/>
    <property type="molecule type" value="Genomic_DNA"/>
</dbReference>
<keyword evidence="3" id="KW-1185">Reference proteome</keyword>
<evidence type="ECO:0000313" key="2">
    <source>
        <dbReference type="EMBL" id="TQL32991.1"/>
    </source>
</evidence>
<dbReference type="AlphaFoldDB" id="A0A542XAZ0"/>
<feature type="transmembrane region" description="Helical" evidence="1">
    <location>
        <begin position="96"/>
        <end position="115"/>
    </location>
</feature>